<keyword evidence="2" id="KW-1185">Reference proteome</keyword>
<dbReference type="HOGENOM" id="CLU_2038969_0_0_1"/>
<evidence type="ECO:0000313" key="1">
    <source>
        <dbReference type="EMBL" id="KIK10667.1"/>
    </source>
</evidence>
<reference evidence="1 2" key="1">
    <citation type="submission" date="2014-04" db="EMBL/GenBank/DDBJ databases">
        <authorList>
            <consortium name="DOE Joint Genome Institute"/>
            <person name="Kuo A."/>
            <person name="Kohler A."/>
            <person name="Costa M.D."/>
            <person name="Nagy L.G."/>
            <person name="Floudas D."/>
            <person name="Copeland A."/>
            <person name="Barry K.W."/>
            <person name="Cichocki N."/>
            <person name="Veneault-Fourrey C."/>
            <person name="LaButti K."/>
            <person name="Lindquist E.A."/>
            <person name="Lipzen A."/>
            <person name="Lundell T."/>
            <person name="Morin E."/>
            <person name="Murat C."/>
            <person name="Sun H."/>
            <person name="Tunlid A."/>
            <person name="Henrissat B."/>
            <person name="Grigoriev I.V."/>
            <person name="Hibbett D.S."/>
            <person name="Martin F."/>
            <person name="Nordberg H.P."/>
            <person name="Cantor M.N."/>
            <person name="Hua S.X."/>
        </authorList>
    </citation>
    <scope>NUCLEOTIDE SEQUENCE [LARGE SCALE GENOMIC DNA]</scope>
    <source>
        <strain evidence="1 2">441</strain>
    </source>
</reference>
<organism evidence="1 2">
    <name type="scientific">Pisolithus microcarpus 441</name>
    <dbReference type="NCBI Taxonomy" id="765257"/>
    <lineage>
        <taxon>Eukaryota</taxon>
        <taxon>Fungi</taxon>
        <taxon>Dikarya</taxon>
        <taxon>Basidiomycota</taxon>
        <taxon>Agaricomycotina</taxon>
        <taxon>Agaricomycetes</taxon>
        <taxon>Agaricomycetidae</taxon>
        <taxon>Boletales</taxon>
        <taxon>Sclerodermatineae</taxon>
        <taxon>Pisolithaceae</taxon>
        <taxon>Pisolithus</taxon>
    </lineage>
</organism>
<dbReference type="AlphaFoldDB" id="A0A0C9YJX3"/>
<sequence length="121" mass="13705">MALICGIKSNFPCPICLIPHNHISDFPAQCELQTSKNILKVLEDTHSQDTQEKKEQILIQQGLCDVDSAFTVVMNTDVYHALSWDRLHANFSGKFGDHLWAELLRILDKAGHQTMAMVEKK</sequence>
<dbReference type="OrthoDB" id="2686611at2759"/>
<name>A0A0C9YJX3_9AGAM</name>
<evidence type="ECO:0000313" key="2">
    <source>
        <dbReference type="Proteomes" id="UP000054018"/>
    </source>
</evidence>
<dbReference type="STRING" id="765257.A0A0C9YJX3"/>
<accession>A0A0C9YJX3</accession>
<dbReference type="EMBL" id="KN834487">
    <property type="protein sequence ID" value="KIK10667.1"/>
    <property type="molecule type" value="Genomic_DNA"/>
</dbReference>
<reference evidence="2" key="2">
    <citation type="submission" date="2015-01" db="EMBL/GenBank/DDBJ databases">
        <title>Evolutionary Origins and Diversification of the Mycorrhizal Mutualists.</title>
        <authorList>
            <consortium name="DOE Joint Genome Institute"/>
            <consortium name="Mycorrhizal Genomics Consortium"/>
            <person name="Kohler A."/>
            <person name="Kuo A."/>
            <person name="Nagy L.G."/>
            <person name="Floudas D."/>
            <person name="Copeland A."/>
            <person name="Barry K.W."/>
            <person name="Cichocki N."/>
            <person name="Veneault-Fourrey C."/>
            <person name="LaButti K."/>
            <person name="Lindquist E.A."/>
            <person name="Lipzen A."/>
            <person name="Lundell T."/>
            <person name="Morin E."/>
            <person name="Murat C."/>
            <person name="Riley R."/>
            <person name="Ohm R."/>
            <person name="Sun H."/>
            <person name="Tunlid A."/>
            <person name="Henrissat B."/>
            <person name="Grigoriev I.V."/>
            <person name="Hibbett D.S."/>
            <person name="Martin F."/>
        </authorList>
    </citation>
    <scope>NUCLEOTIDE SEQUENCE [LARGE SCALE GENOMIC DNA]</scope>
    <source>
        <strain evidence="2">441</strain>
    </source>
</reference>
<dbReference type="Pfam" id="PF18759">
    <property type="entry name" value="Plavaka"/>
    <property type="match status" value="1"/>
</dbReference>
<protein>
    <submittedName>
        <fullName evidence="1">Uncharacterized protein</fullName>
    </submittedName>
</protein>
<gene>
    <name evidence="1" type="ORF">PISMIDRAFT_20190</name>
</gene>
<dbReference type="Proteomes" id="UP000054018">
    <property type="component" value="Unassembled WGS sequence"/>
</dbReference>
<dbReference type="InterPro" id="IPR041078">
    <property type="entry name" value="Plavaka"/>
</dbReference>
<proteinExistence type="predicted"/>